<evidence type="ECO:0000256" key="2">
    <source>
        <dbReference type="ARBA" id="ARBA00006368"/>
    </source>
</evidence>
<evidence type="ECO:0000256" key="5">
    <source>
        <dbReference type="ARBA" id="ARBA00023136"/>
    </source>
</evidence>
<evidence type="ECO:0000256" key="7">
    <source>
        <dbReference type="ARBA" id="ARBA00023315"/>
    </source>
</evidence>
<protein>
    <submittedName>
        <fullName evidence="8">Antimicrobial peptide resistance and lipid A acylation PagP</fullName>
    </submittedName>
</protein>
<sequence>MKIYKALCFITTAIVFQLSAVANEHSNFRGTWAASVCQHVVKPYQEGSWDIYLTGYAWHAGAMFSGKELNSRAYGGGVGKHWVDARGHEDLLYAFAFIDSYKHLQPTVGYARQWFTKPIGPILLGGGFTVGLTGREDIFRYLPLPVLLPIGSVRFKKFSLMSTAIPRRKGALGLVWVRYQF</sequence>
<dbReference type="GO" id="GO:0009279">
    <property type="term" value="C:cell outer membrane"/>
    <property type="evidence" value="ECO:0007669"/>
    <property type="project" value="UniProtKB-SubCell"/>
</dbReference>
<comment type="subcellular location">
    <subcellularLocation>
        <location evidence="1">Cell outer membrane</location>
    </subcellularLocation>
</comment>
<accession>A0A2Z6ETQ9</accession>
<dbReference type="Proteomes" id="UP000282597">
    <property type="component" value="Chromosome"/>
</dbReference>
<dbReference type="RefSeq" id="WP_045362993.1">
    <property type="nucleotide sequence ID" value="NZ_AP018150.1"/>
</dbReference>
<dbReference type="InterPro" id="IPR009746">
    <property type="entry name" value="LipidA_acyl_PagP"/>
</dbReference>
<name>A0A2Z6ETQ9_9BURK</name>
<dbReference type="KEGG" id="mcys:MCB1EB_0646"/>
<proteinExistence type="inferred from homology"/>
<reference evidence="8 9" key="1">
    <citation type="journal article" date="2018" name="Microbes Environ.">
        <title>Comparative Genomic Insights into Endofungal Lifestyles of Two Bacterial Endosymbionts, Mycoavidus cysteinexigens and Burkholderia rhizoxinica.</title>
        <authorList>
            <person name="Sharmin D."/>
            <person name="Guo Y."/>
            <person name="Nishizawa T."/>
            <person name="Ohshima S."/>
            <person name="Sato Y."/>
            <person name="Takashima Y."/>
            <person name="Narisawa K."/>
            <person name="Ohta H."/>
        </authorList>
    </citation>
    <scope>NUCLEOTIDE SEQUENCE [LARGE SCALE GENOMIC DNA]</scope>
    <source>
        <strain evidence="8 9">B1-EB</strain>
    </source>
</reference>
<evidence type="ECO:0000256" key="4">
    <source>
        <dbReference type="ARBA" id="ARBA00022729"/>
    </source>
</evidence>
<dbReference type="Gene3D" id="2.40.160.20">
    <property type="match status" value="1"/>
</dbReference>
<dbReference type="GO" id="GO:0016746">
    <property type="term" value="F:acyltransferase activity"/>
    <property type="evidence" value="ECO:0007669"/>
    <property type="project" value="UniProtKB-KW"/>
</dbReference>
<dbReference type="InterPro" id="IPR011250">
    <property type="entry name" value="OMP/PagP_B-barrel"/>
</dbReference>
<dbReference type="Pfam" id="PF07017">
    <property type="entry name" value="PagP"/>
    <property type="match status" value="1"/>
</dbReference>
<gene>
    <name evidence="8" type="ORF">MCB1EB_0646</name>
</gene>
<dbReference type="AlphaFoldDB" id="A0A2Z6ETQ9"/>
<evidence type="ECO:0000256" key="3">
    <source>
        <dbReference type="ARBA" id="ARBA00022679"/>
    </source>
</evidence>
<dbReference type="SUPFAM" id="SSF56925">
    <property type="entry name" value="OMPA-like"/>
    <property type="match status" value="1"/>
</dbReference>
<organism evidence="8 9">
    <name type="scientific">Mycoavidus cysteinexigens</name>
    <dbReference type="NCBI Taxonomy" id="1553431"/>
    <lineage>
        <taxon>Bacteria</taxon>
        <taxon>Pseudomonadati</taxon>
        <taxon>Pseudomonadota</taxon>
        <taxon>Betaproteobacteria</taxon>
        <taxon>Burkholderiales</taxon>
        <taxon>Burkholderiaceae</taxon>
        <taxon>Mycoavidus</taxon>
    </lineage>
</organism>
<keyword evidence="3" id="KW-0808">Transferase</keyword>
<evidence type="ECO:0000313" key="8">
    <source>
        <dbReference type="EMBL" id="BBE08807.1"/>
    </source>
</evidence>
<evidence type="ECO:0000313" key="9">
    <source>
        <dbReference type="Proteomes" id="UP000282597"/>
    </source>
</evidence>
<keyword evidence="6" id="KW-0998">Cell outer membrane</keyword>
<evidence type="ECO:0000256" key="6">
    <source>
        <dbReference type="ARBA" id="ARBA00023237"/>
    </source>
</evidence>
<keyword evidence="7" id="KW-0012">Acyltransferase</keyword>
<keyword evidence="5" id="KW-0472">Membrane</keyword>
<keyword evidence="9" id="KW-1185">Reference proteome</keyword>
<keyword evidence="4" id="KW-0732">Signal</keyword>
<evidence type="ECO:0000256" key="1">
    <source>
        <dbReference type="ARBA" id="ARBA00004442"/>
    </source>
</evidence>
<comment type="similarity">
    <text evidence="2">Belongs to the lipid A palmitoyltransferase family.</text>
</comment>
<dbReference type="EMBL" id="AP018150">
    <property type="protein sequence ID" value="BBE08807.1"/>
    <property type="molecule type" value="Genomic_DNA"/>
</dbReference>